<protein>
    <recommendedName>
        <fullName evidence="1">N-acetyltransferase domain-containing protein</fullName>
    </recommendedName>
</protein>
<comment type="caution">
    <text evidence="2">The sequence shown here is derived from an EMBL/GenBank/DDBJ whole genome shotgun (WGS) entry which is preliminary data.</text>
</comment>
<dbReference type="InterPro" id="IPR000182">
    <property type="entry name" value="GNAT_dom"/>
</dbReference>
<feature type="domain" description="N-acetyltransferase" evidence="1">
    <location>
        <begin position="1"/>
        <end position="148"/>
    </location>
</feature>
<dbReference type="AlphaFoldDB" id="A0A2G0CBY3"/>
<reference evidence="2 3" key="1">
    <citation type="submission" date="2017-10" db="EMBL/GenBank/DDBJ databases">
        <title>The draft genome sequence of Lewinella marina KCTC 32374.</title>
        <authorList>
            <person name="Wang K."/>
        </authorList>
    </citation>
    <scope>NUCLEOTIDE SEQUENCE [LARGE SCALE GENOMIC DNA]</scope>
    <source>
        <strain evidence="2 3">MKG-38</strain>
    </source>
</reference>
<dbReference type="PROSITE" id="PS51186">
    <property type="entry name" value="GNAT"/>
    <property type="match status" value="1"/>
</dbReference>
<organism evidence="2 3">
    <name type="scientific">Neolewinella marina</name>
    <dbReference type="NCBI Taxonomy" id="438751"/>
    <lineage>
        <taxon>Bacteria</taxon>
        <taxon>Pseudomonadati</taxon>
        <taxon>Bacteroidota</taxon>
        <taxon>Saprospiria</taxon>
        <taxon>Saprospirales</taxon>
        <taxon>Lewinellaceae</taxon>
        <taxon>Neolewinella</taxon>
    </lineage>
</organism>
<dbReference type="OrthoDB" id="9796381at2"/>
<dbReference type="SUPFAM" id="SSF55729">
    <property type="entry name" value="Acyl-CoA N-acyltransferases (Nat)"/>
    <property type="match status" value="1"/>
</dbReference>
<evidence type="ECO:0000313" key="3">
    <source>
        <dbReference type="Proteomes" id="UP000226437"/>
    </source>
</evidence>
<dbReference type="Gene3D" id="3.40.630.30">
    <property type="match status" value="1"/>
</dbReference>
<proteinExistence type="predicted"/>
<dbReference type="InterPro" id="IPR016181">
    <property type="entry name" value="Acyl_CoA_acyltransferase"/>
</dbReference>
<dbReference type="Proteomes" id="UP000226437">
    <property type="component" value="Unassembled WGS sequence"/>
</dbReference>
<dbReference type="GO" id="GO:0016747">
    <property type="term" value="F:acyltransferase activity, transferring groups other than amino-acyl groups"/>
    <property type="evidence" value="ECO:0007669"/>
    <property type="project" value="InterPro"/>
</dbReference>
<keyword evidence="3" id="KW-1185">Reference proteome</keyword>
<dbReference type="Pfam" id="PF13527">
    <property type="entry name" value="Acetyltransf_9"/>
    <property type="match status" value="1"/>
</dbReference>
<accession>A0A2G0CBY3</accession>
<sequence>MTIREAESEDVDAIVNLLKLSLGDVSTEKSSTYWRWKHERNPFGPSHVLLAEEGGELVGVRAFMQWRWTDGSREFTALRAVDTATHPAHQGKGIFKRLTLEMIDRRRKAGDDFIFNTPNAQSKPGYLKMGWKELGRLPVTVKIQRPLDLVRHKLGLGRESLAPPRTSAFDWGQWTQSDYNHGKEGWYTAHRPDYLQWRYCDCPVADYLTYGESGRYLIVIHPKQSALGLECRIVHHEILAGGLAAAREALRGVIRQLSADIVTIAPGSPLSRWWWFTGLLGPELTYRPLNFDTPPAPTKWEYTLGDMELF</sequence>
<evidence type="ECO:0000313" key="2">
    <source>
        <dbReference type="EMBL" id="PHK97484.1"/>
    </source>
</evidence>
<dbReference type="RefSeq" id="WP_099107475.1">
    <property type="nucleotide sequence ID" value="NZ_JAATJF010000003.1"/>
</dbReference>
<dbReference type="EMBL" id="PDLO01000008">
    <property type="protein sequence ID" value="PHK97484.1"/>
    <property type="molecule type" value="Genomic_DNA"/>
</dbReference>
<dbReference type="CDD" id="cd04301">
    <property type="entry name" value="NAT_SF"/>
    <property type="match status" value="1"/>
</dbReference>
<gene>
    <name evidence="2" type="ORF">CGL56_15405</name>
</gene>
<name>A0A2G0CBY3_9BACT</name>
<evidence type="ECO:0000259" key="1">
    <source>
        <dbReference type="PROSITE" id="PS51186"/>
    </source>
</evidence>